<sequence length="320" mass="34316">MRVVAVLVIDSVNAFDLVTGGQVFAAARLPDGAPGYAVRMCGEPAMALASGQDCFTLQTIWPLDAADEADVVIVPGGASVFDPDIRVVETVRRAAARGAVVASICTGAYVLAAAGLLDGLRATTHWLLADDFAGRYPRVEVDPAVLFIDNGNILTSAGMAAGLDLCLHLVRRDYGSAVAADTARFLVVPLQRDGGQAQFIVRPAPPQDATALQPLLTWIEQHLTRPLTLADLAQHSGLSVRTLQRRFETQLGTTPLNWLLNARIRHARQLLETTDLPIDRVAEQSGFGSVASLRHHFAHLVGTAPRNYRKTFGDPATMLE</sequence>
<evidence type="ECO:0000256" key="2">
    <source>
        <dbReference type="ARBA" id="ARBA00023125"/>
    </source>
</evidence>
<evidence type="ECO:0000256" key="1">
    <source>
        <dbReference type="ARBA" id="ARBA00023015"/>
    </source>
</evidence>
<keyword evidence="6" id="KW-1185">Reference proteome</keyword>
<dbReference type="InterPro" id="IPR002818">
    <property type="entry name" value="DJ-1/PfpI"/>
</dbReference>
<accession>A0ABX8RUJ8</accession>
<dbReference type="InterPro" id="IPR018060">
    <property type="entry name" value="HTH_AraC"/>
</dbReference>
<dbReference type="Proteomes" id="UP000694257">
    <property type="component" value="Chromosome"/>
</dbReference>
<protein>
    <submittedName>
        <fullName evidence="5">Helix-turn-helix domain-containing protein</fullName>
    </submittedName>
</protein>
<dbReference type="Pfam" id="PF01965">
    <property type="entry name" value="DJ-1_PfpI"/>
    <property type="match status" value="1"/>
</dbReference>
<dbReference type="EMBL" id="CP078145">
    <property type="protein sequence ID" value="QXN92966.1"/>
    <property type="molecule type" value="Genomic_DNA"/>
</dbReference>
<dbReference type="PROSITE" id="PS00041">
    <property type="entry name" value="HTH_ARAC_FAMILY_1"/>
    <property type="match status" value="1"/>
</dbReference>
<keyword evidence="3" id="KW-0804">Transcription</keyword>
<keyword evidence="2" id="KW-0238">DNA-binding</keyword>
<keyword evidence="1" id="KW-0805">Transcription regulation</keyword>
<dbReference type="InterPro" id="IPR018062">
    <property type="entry name" value="HTH_AraC-typ_CS"/>
</dbReference>
<dbReference type="SMART" id="SM00342">
    <property type="entry name" value="HTH_ARAC"/>
    <property type="match status" value="1"/>
</dbReference>
<name>A0ABX8RUJ8_NOCIO</name>
<organism evidence="5 6">
    <name type="scientific">Nocardia iowensis</name>
    <dbReference type="NCBI Taxonomy" id="204891"/>
    <lineage>
        <taxon>Bacteria</taxon>
        <taxon>Bacillati</taxon>
        <taxon>Actinomycetota</taxon>
        <taxon>Actinomycetes</taxon>
        <taxon>Mycobacteriales</taxon>
        <taxon>Nocardiaceae</taxon>
        <taxon>Nocardia</taxon>
    </lineage>
</organism>
<dbReference type="CDD" id="cd03137">
    <property type="entry name" value="GATase1_AraC_1"/>
    <property type="match status" value="1"/>
</dbReference>
<dbReference type="InterPro" id="IPR052158">
    <property type="entry name" value="INH-QAR"/>
</dbReference>
<reference evidence="5 6" key="1">
    <citation type="submission" date="2021-07" db="EMBL/GenBank/DDBJ databases">
        <title>Whole Genome Sequence of Nocardia Iowensis.</title>
        <authorList>
            <person name="Lamm A."/>
            <person name="Collins-Fairclough A.M."/>
            <person name="Bunk B."/>
            <person name="Sproer C."/>
        </authorList>
    </citation>
    <scope>NUCLEOTIDE SEQUENCE [LARGE SCALE GENOMIC DNA]</scope>
    <source>
        <strain evidence="5 6">NRRL 5646</strain>
    </source>
</reference>
<dbReference type="PANTHER" id="PTHR43130:SF3">
    <property type="entry name" value="HTH-TYPE TRANSCRIPTIONAL REGULATOR RV1931C"/>
    <property type="match status" value="1"/>
</dbReference>
<evidence type="ECO:0000313" key="6">
    <source>
        <dbReference type="Proteomes" id="UP000694257"/>
    </source>
</evidence>
<gene>
    <name evidence="5" type="ORF">KV110_07615</name>
</gene>
<dbReference type="Pfam" id="PF12833">
    <property type="entry name" value="HTH_18"/>
    <property type="match status" value="1"/>
</dbReference>
<evidence type="ECO:0000259" key="4">
    <source>
        <dbReference type="PROSITE" id="PS01124"/>
    </source>
</evidence>
<dbReference type="PANTHER" id="PTHR43130">
    <property type="entry name" value="ARAC-FAMILY TRANSCRIPTIONAL REGULATOR"/>
    <property type="match status" value="1"/>
</dbReference>
<dbReference type="PROSITE" id="PS01124">
    <property type="entry name" value="HTH_ARAC_FAMILY_2"/>
    <property type="match status" value="1"/>
</dbReference>
<dbReference type="RefSeq" id="WP_218474621.1">
    <property type="nucleotide sequence ID" value="NZ_BAABJN010000001.1"/>
</dbReference>
<proteinExistence type="predicted"/>
<evidence type="ECO:0000256" key="3">
    <source>
        <dbReference type="ARBA" id="ARBA00023163"/>
    </source>
</evidence>
<feature type="domain" description="HTH araC/xylS-type" evidence="4">
    <location>
        <begin position="213"/>
        <end position="311"/>
    </location>
</feature>
<evidence type="ECO:0000313" key="5">
    <source>
        <dbReference type="EMBL" id="QXN92966.1"/>
    </source>
</evidence>